<evidence type="ECO:0000313" key="4">
    <source>
        <dbReference type="Proteomes" id="UP000285288"/>
    </source>
</evidence>
<name>A0A413UB44_9FIRM</name>
<dbReference type="PANTHER" id="PTHR34614:SF2">
    <property type="entry name" value="TRANSPOSASE IS4-LIKE DOMAIN-CONTAINING PROTEIN"/>
    <property type="match status" value="1"/>
</dbReference>
<dbReference type="InterPro" id="IPR002559">
    <property type="entry name" value="Transposase_11"/>
</dbReference>
<proteinExistence type="predicted"/>
<comment type="caution">
    <text evidence="3">The sequence shown here is derived from an EMBL/GenBank/DDBJ whole genome shotgun (WGS) entry which is preliminary data.</text>
</comment>
<dbReference type="PANTHER" id="PTHR34614">
    <property type="match status" value="1"/>
</dbReference>
<dbReference type="InterPro" id="IPR012337">
    <property type="entry name" value="RNaseH-like_sf"/>
</dbReference>
<evidence type="ECO:0000313" key="3">
    <source>
        <dbReference type="EMBL" id="RHB02785.1"/>
    </source>
</evidence>
<dbReference type="EMBL" id="QSGD01000040">
    <property type="protein sequence ID" value="RHB02785.1"/>
    <property type="molecule type" value="Genomic_DNA"/>
</dbReference>
<protein>
    <submittedName>
        <fullName evidence="3">Transposase</fullName>
    </submittedName>
</protein>
<organism evidence="3 4">
    <name type="scientific">Holdemanella biformis</name>
    <dbReference type="NCBI Taxonomy" id="1735"/>
    <lineage>
        <taxon>Bacteria</taxon>
        <taxon>Bacillati</taxon>
        <taxon>Bacillota</taxon>
        <taxon>Erysipelotrichia</taxon>
        <taxon>Erysipelotrichales</taxon>
        <taxon>Erysipelotrichaceae</taxon>
        <taxon>Holdemanella</taxon>
    </lineage>
</organism>
<dbReference type="Proteomes" id="UP000285288">
    <property type="component" value="Unassembled WGS sequence"/>
</dbReference>
<feature type="domain" description="Transposase IS4-like" evidence="2">
    <location>
        <begin position="58"/>
        <end position="196"/>
    </location>
</feature>
<dbReference type="GO" id="GO:0006313">
    <property type="term" value="P:DNA transposition"/>
    <property type="evidence" value="ECO:0007669"/>
    <property type="project" value="InterPro"/>
</dbReference>
<dbReference type="GO" id="GO:0003677">
    <property type="term" value="F:DNA binding"/>
    <property type="evidence" value="ECO:0007669"/>
    <property type="project" value="InterPro"/>
</dbReference>
<sequence>LKKDVRETALSTSQYRKIGSNKFIDLNDLDEEDPEVFNSIYYKEIPYDSNELSETLIVTYSPKYRKYQASIRQNQIQRAQKMITDSGKPKKNRKNPNDPARFLKKQSFTDNGELAEDEIWQIDQEVIEKEAMYDGFYAVVTNLDDDVQDIIAINKRRWQIEECFRILKSDFDARPVYLRDDDRIKAHFLICFMALLFFRILENKLEYKYTADQIVGTMKKMNLTLLEGYGYIPSYTRTDITDDLHKLFGFRTDYQITKKQKMRNIIHQTKDKKKIL</sequence>
<evidence type="ECO:0000259" key="2">
    <source>
        <dbReference type="Pfam" id="PF01609"/>
    </source>
</evidence>
<dbReference type="Pfam" id="PF01609">
    <property type="entry name" value="DDE_Tnp_1"/>
    <property type="match status" value="1"/>
</dbReference>
<feature type="non-terminal residue" evidence="3">
    <location>
        <position position="1"/>
    </location>
</feature>
<dbReference type="RefSeq" id="WP_147349280.1">
    <property type="nucleotide sequence ID" value="NZ_QSGD01000040.1"/>
</dbReference>
<reference evidence="3 4" key="1">
    <citation type="submission" date="2018-08" db="EMBL/GenBank/DDBJ databases">
        <title>A genome reference for cultivated species of the human gut microbiota.</title>
        <authorList>
            <person name="Zou Y."/>
            <person name="Xue W."/>
            <person name="Luo G."/>
        </authorList>
    </citation>
    <scope>NUCLEOTIDE SEQUENCE [LARGE SCALE GENOMIC DNA]</scope>
    <source>
        <strain evidence="3 4">AM42-13AC</strain>
    </source>
</reference>
<evidence type="ECO:0000256" key="1">
    <source>
        <dbReference type="SAM" id="MobiDB-lite"/>
    </source>
</evidence>
<feature type="region of interest" description="Disordered" evidence="1">
    <location>
        <begin position="82"/>
        <end position="102"/>
    </location>
</feature>
<accession>A0A413UB44</accession>
<dbReference type="AlphaFoldDB" id="A0A413UB44"/>
<dbReference type="GO" id="GO:0004803">
    <property type="term" value="F:transposase activity"/>
    <property type="evidence" value="ECO:0007669"/>
    <property type="project" value="InterPro"/>
</dbReference>
<gene>
    <name evidence="3" type="ORF">DW907_09150</name>
</gene>
<dbReference type="SUPFAM" id="SSF53098">
    <property type="entry name" value="Ribonuclease H-like"/>
    <property type="match status" value="1"/>
</dbReference>